<keyword evidence="2" id="KW-1185">Reference proteome</keyword>
<protein>
    <submittedName>
        <fullName evidence="1">Uncharacterized protein</fullName>
    </submittedName>
</protein>
<sequence>MPKKVMVQSYEGWLLLMFHSIDSIRSALGSEEWLSCGTLVKWNQGQNIQENIEDLVTESILGQPETFICVICHESTPMTEYCISPDKEYCCRLCYASSTDWDKNSQKRAASRVKELLQTWAWYDEMFIPRSMCRKMLVDKHDEMRGSRTIASLYIEAATKYEEIMEVTWKPAGGKSRGKVICLQKFEYWTRQPLLDEDFDTSKEEDFVHNILQTQQRTNDFYPSLDKKAVIEKLTSTFPLRMNTPFKRNKVFQNARNNGRFFVAKGLYNQVVAFTQKASTIR</sequence>
<reference evidence="1 2" key="1">
    <citation type="journal article" date="2021" name="Sci. Rep.">
        <title>The genome of the diatom Chaetoceros tenuissimus carries an ancient integrated fragment of an extant virus.</title>
        <authorList>
            <person name="Hongo Y."/>
            <person name="Kimura K."/>
            <person name="Takaki Y."/>
            <person name="Yoshida Y."/>
            <person name="Baba S."/>
            <person name="Kobayashi G."/>
            <person name="Nagasaki K."/>
            <person name="Hano T."/>
            <person name="Tomaru Y."/>
        </authorList>
    </citation>
    <scope>NUCLEOTIDE SEQUENCE [LARGE SCALE GENOMIC DNA]</scope>
    <source>
        <strain evidence="1 2">NIES-3715</strain>
    </source>
</reference>
<evidence type="ECO:0000313" key="2">
    <source>
        <dbReference type="Proteomes" id="UP001054902"/>
    </source>
</evidence>
<dbReference type="AlphaFoldDB" id="A0AAD3CYZ0"/>
<gene>
    <name evidence="1" type="ORF">CTEN210_11283</name>
</gene>
<name>A0AAD3CYZ0_9STRA</name>
<accession>A0AAD3CYZ0</accession>
<comment type="caution">
    <text evidence="1">The sequence shown here is derived from an EMBL/GenBank/DDBJ whole genome shotgun (WGS) entry which is preliminary data.</text>
</comment>
<proteinExistence type="predicted"/>
<dbReference type="EMBL" id="BLLK01000047">
    <property type="protein sequence ID" value="GFH54807.1"/>
    <property type="molecule type" value="Genomic_DNA"/>
</dbReference>
<dbReference type="Proteomes" id="UP001054902">
    <property type="component" value="Unassembled WGS sequence"/>
</dbReference>
<evidence type="ECO:0000313" key="1">
    <source>
        <dbReference type="EMBL" id="GFH54807.1"/>
    </source>
</evidence>
<organism evidence="1 2">
    <name type="scientific">Chaetoceros tenuissimus</name>
    <dbReference type="NCBI Taxonomy" id="426638"/>
    <lineage>
        <taxon>Eukaryota</taxon>
        <taxon>Sar</taxon>
        <taxon>Stramenopiles</taxon>
        <taxon>Ochrophyta</taxon>
        <taxon>Bacillariophyta</taxon>
        <taxon>Coscinodiscophyceae</taxon>
        <taxon>Chaetocerotophycidae</taxon>
        <taxon>Chaetocerotales</taxon>
        <taxon>Chaetocerotaceae</taxon>
        <taxon>Chaetoceros</taxon>
    </lineage>
</organism>